<evidence type="ECO:0000256" key="5">
    <source>
        <dbReference type="ARBA" id="ARBA00022679"/>
    </source>
</evidence>
<dbReference type="Pfam" id="PF00512">
    <property type="entry name" value="HisKA"/>
    <property type="match status" value="1"/>
</dbReference>
<dbReference type="EMBL" id="FPBO01000005">
    <property type="protein sequence ID" value="SFU59024.1"/>
    <property type="molecule type" value="Genomic_DNA"/>
</dbReference>
<feature type="domain" description="Response regulatory" evidence="12">
    <location>
        <begin position="9"/>
        <end position="126"/>
    </location>
</feature>
<evidence type="ECO:0000313" key="13">
    <source>
        <dbReference type="EMBL" id="SFU59024.1"/>
    </source>
</evidence>
<dbReference type="PRINTS" id="PR00344">
    <property type="entry name" value="BCTRLSENSOR"/>
</dbReference>
<dbReference type="InterPro" id="IPR005467">
    <property type="entry name" value="His_kinase_dom"/>
</dbReference>
<comment type="subcellular location">
    <subcellularLocation>
        <location evidence="2">Cell inner membrane</location>
        <topology evidence="2">Multi-pass membrane protein</topology>
    </subcellularLocation>
</comment>
<dbReference type="InterPro" id="IPR004358">
    <property type="entry name" value="Sig_transdc_His_kin-like_C"/>
</dbReference>
<dbReference type="GO" id="GO:0000155">
    <property type="term" value="F:phosphorelay sensor kinase activity"/>
    <property type="evidence" value="ECO:0007669"/>
    <property type="project" value="InterPro"/>
</dbReference>
<dbReference type="Pfam" id="PF00072">
    <property type="entry name" value="Response_reg"/>
    <property type="match status" value="2"/>
</dbReference>
<dbReference type="EC" id="2.7.13.3" evidence="3"/>
<feature type="modified residue" description="4-aspartylphosphate" evidence="9">
    <location>
        <position position="58"/>
    </location>
</feature>
<dbReference type="CDD" id="cd17580">
    <property type="entry name" value="REC_2_DhkD-like"/>
    <property type="match status" value="1"/>
</dbReference>
<accession>A0A1I7HE66</accession>
<proteinExistence type="predicted"/>
<dbReference type="Gene3D" id="1.10.287.130">
    <property type="match status" value="1"/>
</dbReference>
<dbReference type="Gene3D" id="3.30.565.10">
    <property type="entry name" value="Histidine kinase-like ATPase, C-terminal domain"/>
    <property type="match status" value="1"/>
</dbReference>
<dbReference type="AlphaFoldDB" id="A0A1I7HE66"/>
<evidence type="ECO:0000256" key="4">
    <source>
        <dbReference type="ARBA" id="ARBA00022553"/>
    </source>
</evidence>
<reference evidence="14" key="1">
    <citation type="submission" date="2016-10" db="EMBL/GenBank/DDBJ databases">
        <authorList>
            <person name="Varghese N."/>
            <person name="Submissions S."/>
        </authorList>
    </citation>
    <scope>NUCLEOTIDE SEQUENCE [LARGE SCALE GENOMIC DNA]</scope>
    <source>
        <strain evidence="14">CGMCC 1.11014</strain>
    </source>
</reference>
<dbReference type="RefSeq" id="WP_093554981.1">
    <property type="nucleotide sequence ID" value="NZ_FPBO01000005.1"/>
</dbReference>
<dbReference type="InterPro" id="IPR011006">
    <property type="entry name" value="CheY-like_superfamily"/>
</dbReference>
<feature type="modified residue" description="4-aspartylphosphate" evidence="9">
    <location>
        <position position="439"/>
    </location>
</feature>
<dbReference type="InterPro" id="IPR003661">
    <property type="entry name" value="HisK_dim/P_dom"/>
</dbReference>
<dbReference type="Pfam" id="PF02518">
    <property type="entry name" value="HATPase_c"/>
    <property type="match status" value="1"/>
</dbReference>
<evidence type="ECO:0000259" key="12">
    <source>
        <dbReference type="PROSITE" id="PS50110"/>
    </source>
</evidence>
<keyword evidence="7" id="KW-0902">Two-component regulatory system</keyword>
<dbReference type="STRING" id="1035707.SAMN05216552_1005206"/>
<dbReference type="PROSITE" id="PS50110">
    <property type="entry name" value="RESPONSE_REGULATORY"/>
    <property type="match status" value="2"/>
</dbReference>
<dbReference type="InterPro" id="IPR036890">
    <property type="entry name" value="HATPase_C_sf"/>
</dbReference>
<keyword evidence="5" id="KW-0808">Transferase</keyword>
<comment type="catalytic activity">
    <reaction evidence="1">
        <text>ATP + protein L-histidine = ADP + protein N-phospho-L-histidine.</text>
        <dbReference type="EC" id="2.7.13.3"/>
    </reaction>
</comment>
<dbReference type="PROSITE" id="PS50109">
    <property type="entry name" value="HIS_KIN"/>
    <property type="match status" value="1"/>
</dbReference>
<dbReference type="CDD" id="cd00082">
    <property type="entry name" value="HisKA"/>
    <property type="match status" value="1"/>
</dbReference>
<organism evidence="13 14">
    <name type="scientific">Pseudoduganella namucuonensis</name>
    <dbReference type="NCBI Taxonomy" id="1035707"/>
    <lineage>
        <taxon>Bacteria</taxon>
        <taxon>Pseudomonadati</taxon>
        <taxon>Pseudomonadota</taxon>
        <taxon>Betaproteobacteria</taxon>
        <taxon>Burkholderiales</taxon>
        <taxon>Oxalobacteraceae</taxon>
        <taxon>Telluria group</taxon>
        <taxon>Pseudoduganella</taxon>
    </lineage>
</organism>
<name>A0A1I7HE66_9BURK</name>
<dbReference type="FunFam" id="1.10.287.130:FF:000001">
    <property type="entry name" value="Two-component sensor histidine kinase"/>
    <property type="match status" value="1"/>
</dbReference>
<evidence type="ECO:0000256" key="1">
    <source>
        <dbReference type="ARBA" id="ARBA00000085"/>
    </source>
</evidence>
<keyword evidence="10" id="KW-0175">Coiled coil</keyword>
<dbReference type="SMART" id="SM00387">
    <property type="entry name" value="HATPase_c"/>
    <property type="match status" value="1"/>
</dbReference>
<feature type="domain" description="Response regulatory" evidence="12">
    <location>
        <begin position="390"/>
        <end position="506"/>
    </location>
</feature>
<keyword evidence="4 9" id="KW-0597">Phosphoprotein</keyword>
<evidence type="ECO:0000256" key="8">
    <source>
        <dbReference type="ARBA" id="ARBA00023136"/>
    </source>
</evidence>
<dbReference type="OrthoDB" id="9768069at2"/>
<dbReference type="CDD" id="cd00075">
    <property type="entry name" value="HATPase"/>
    <property type="match status" value="1"/>
</dbReference>
<evidence type="ECO:0000256" key="6">
    <source>
        <dbReference type="ARBA" id="ARBA00022777"/>
    </source>
</evidence>
<dbReference type="SMART" id="SM00448">
    <property type="entry name" value="REC"/>
    <property type="match status" value="2"/>
</dbReference>
<keyword evidence="14" id="KW-1185">Reference proteome</keyword>
<evidence type="ECO:0000256" key="3">
    <source>
        <dbReference type="ARBA" id="ARBA00012438"/>
    </source>
</evidence>
<dbReference type="PANTHER" id="PTHR43547">
    <property type="entry name" value="TWO-COMPONENT HISTIDINE KINASE"/>
    <property type="match status" value="1"/>
</dbReference>
<evidence type="ECO:0000313" key="14">
    <source>
        <dbReference type="Proteomes" id="UP000199391"/>
    </source>
</evidence>
<dbReference type="SUPFAM" id="SSF55874">
    <property type="entry name" value="ATPase domain of HSP90 chaperone/DNA topoisomerase II/histidine kinase"/>
    <property type="match status" value="1"/>
</dbReference>
<dbReference type="Gene3D" id="3.40.50.2300">
    <property type="match status" value="2"/>
</dbReference>
<feature type="domain" description="Histidine kinase" evidence="11">
    <location>
        <begin position="148"/>
        <end position="367"/>
    </location>
</feature>
<keyword evidence="8" id="KW-0472">Membrane</keyword>
<evidence type="ECO:0000256" key="10">
    <source>
        <dbReference type="SAM" id="Coils"/>
    </source>
</evidence>
<sequence length="506" mass="54419">MTARSEDPLILNVDDTEAARYAKSRILQRAGFNVIEAASGAEALLRAARDKPSLVLLDTKLPDISGFDVCRQLKEDPHTAMVLVLQTSASYLATPDKVRALDSGADNYLFEPIEPEELVANVRALLRLGRAEQELREVNQRKDEFLAILAHELRNPLGPIRNAVELLRHFSPSAPPAEEKARQMIIRQTDHMVRLVDDLLDVSRISQGKITLRLAPVELGEILRGVVETAKSTVAARRHTLTAQLPSQAVWVAGDGVRLAQIAGNLLNNACKFTPPGGQIHLNAETVGAQALIRVRDNGIGIRPGDIHNIFNLFSQATHADDRVQDGLGIGLSLVKTLVDLHGGSIRVDSAGEGHGSVFEARLPLCAAPAAEPDQADEERRRAAAQPAHRILVVDDNLDAAEIVASLLRYAGHEVTVAHTGGEALDQAAAGVPDVVFLDIGLPGMSGIEVAAEMRRMPQLAATRLVALSGYGQASDRSKSLAAGFDLHLTKPATFEALSDALRAIR</sequence>
<keyword evidence="6 13" id="KW-0418">Kinase</keyword>
<evidence type="ECO:0000256" key="2">
    <source>
        <dbReference type="ARBA" id="ARBA00004429"/>
    </source>
</evidence>
<evidence type="ECO:0000256" key="9">
    <source>
        <dbReference type="PROSITE-ProRule" id="PRU00169"/>
    </source>
</evidence>
<evidence type="ECO:0000259" key="11">
    <source>
        <dbReference type="PROSITE" id="PS50109"/>
    </source>
</evidence>
<dbReference type="Proteomes" id="UP000199391">
    <property type="component" value="Unassembled WGS sequence"/>
</dbReference>
<gene>
    <name evidence="13" type="ORF">SAMN05216552_1005206</name>
</gene>
<dbReference type="FunFam" id="3.30.565.10:FF:000006">
    <property type="entry name" value="Sensor histidine kinase WalK"/>
    <property type="match status" value="1"/>
</dbReference>
<evidence type="ECO:0000256" key="7">
    <source>
        <dbReference type="ARBA" id="ARBA00023012"/>
    </source>
</evidence>
<dbReference type="Gene3D" id="6.10.250.690">
    <property type="match status" value="1"/>
</dbReference>
<dbReference type="InterPro" id="IPR001789">
    <property type="entry name" value="Sig_transdc_resp-reg_receiver"/>
</dbReference>
<dbReference type="PANTHER" id="PTHR43547:SF2">
    <property type="entry name" value="HYBRID SIGNAL TRANSDUCTION HISTIDINE KINASE C"/>
    <property type="match status" value="1"/>
</dbReference>
<dbReference type="SMART" id="SM00388">
    <property type="entry name" value="HisKA"/>
    <property type="match status" value="1"/>
</dbReference>
<protein>
    <recommendedName>
        <fullName evidence="3">histidine kinase</fullName>
        <ecNumber evidence="3">2.7.13.3</ecNumber>
    </recommendedName>
</protein>
<dbReference type="InterPro" id="IPR003594">
    <property type="entry name" value="HATPase_dom"/>
</dbReference>
<dbReference type="SUPFAM" id="SSF52172">
    <property type="entry name" value="CheY-like"/>
    <property type="match status" value="2"/>
</dbReference>
<dbReference type="GO" id="GO:0005886">
    <property type="term" value="C:plasma membrane"/>
    <property type="evidence" value="ECO:0007669"/>
    <property type="project" value="UniProtKB-SubCell"/>
</dbReference>
<feature type="coiled-coil region" evidence="10">
    <location>
        <begin position="121"/>
        <end position="148"/>
    </location>
</feature>